<dbReference type="STRING" id="1255043.TVNIR_0755"/>
<evidence type="ECO:0000313" key="2">
    <source>
        <dbReference type="Proteomes" id="UP000010809"/>
    </source>
</evidence>
<proteinExistence type="predicted"/>
<evidence type="ECO:0000313" key="1">
    <source>
        <dbReference type="EMBL" id="AGA32449.1"/>
    </source>
</evidence>
<dbReference type="AlphaFoldDB" id="L0DS81"/>
<protein>
    <submittedName>
        <fullName evidence="1">Uncharacterized protein</fullName>
    </submittedName>
</protein>
<dbReference type="PATRIC" id="fig|1255043.3.peg.761"/>
<accession>L0DS81</accession>
<dbReference type="Proteomes" id="UP000010809">
    <property type="component" value="Chromosome"/>
</dbReference>
<gene>
    <name evidence="1" type="ordered locus">TVNIR_0755</name>
</gene>
<dbReference type="KEGG" id="tni:TVNIR_0755"/>
<dbReference type="HOGENOM" id="CLU_1593803_0_0_6"/>
<dbReference type="Pfam" id="PF08843">
    <property type="entry name" value="AbiEii"/>
    <property type="match status" value="1"/>
</dbReference>
<keyword evidence="2" id="KW-1185">Reference proteome</keyword>
<reference evidence="1" key="1">
    <citation type="submission" date="2015-12" db="EMBL/GenBank/DDBJ databases">
        <authorList>
            <person name="Tikhonova T.V."/>
            <person name="Pavlov A.R."/>
            <person name="Beletsky A.V."/>
            <person name="Mardanov A.V."/>
            <person name="Sorokin D.Y."/>
            <person name="Ravin N.V."/>
            <person name="Popov V.O."/>
        </authorList>
    </citation>
    <scope>NUCLEOTIDE SEQUENCE</scope>
    <source>
        <strain evidence="1">DSM 14787</strain>
    </source>
</reference>
<sequence>MLQDRDTLARFFGLGRGPLAALPEVRADQYGIRAALPLKTGSIKFEIVFEARMTLDRPGPEDQIVGIATLAQVDLVATKLLANVDRWADDGVMSRDILDLAMLQPTPKTWSAAVQKAEDAYGAAVLQSLKKARARLLDDPQRLARCIEALQVSTPQALLYQRLKALP</sequence>
<organism evidence="1 2">
    <name type="scientific">Thioalkalivibrio nitratireducens (strain DSM 14787 / UNIQEM 213 / ALEN2)</name>
    <dbReference type="NCBI Taxonomy" id="1255043"/>
    <lineage>
        <taxon>Bacteria</taxon>
        <taxon>Pseudomonadati</taxon>
        <taxon>Pseudomonadota</taxon>
        <taxon>Gammaproteobacteria</taxon>
        <taxon>Chromatiales</taxon>
        <taxon>Ectothiorhodospiraceae</taxon>
        <taxon>Thioalkalivibrio</taxon>
    </lineage>
</organism>
<name>L0DS81_THIND</name>
<dbReference type="RefSeq" id="WP_015257598.1">
    <property type="nucleotide sequence ID" value="NC_019902.2"/>
</dbReference>
<dbReference type="InterPro" id="IPR014942">
    <property type="entry name" value="AbiEii"/>
</dbReference>
<dbReference type="EMBL" id="CP003989">
    <property type="protein sequence ID" value="AGA32449.1"/>
    <property type="molecule type" value="Genomic_DNA"/>
</dbReference>
<dbReference type="eggNOG" id="ENOG502ZFU0">
    <property type="taxonomic scope" value="Bacteria"/>
</dbReference>